<evidence type="ECO:0000313" key="2">
    <source>
        <dbReference type="EMBL" id="GEA87315.1"/>
    </source>
</evidence>
<dbReference type="InterPro" id="IPR036388">
    <property type="entry name" value="WH-like_DNA-bd_sf"/>
</dbReference>
<organism evidence="2 3">
    <name type="scientific">Cellulomonas cellasea</name>
    <dbReference type="NCBI Taxonomy" id="43670"/>
    <lineage>
        <taxon>Bacteria</taxon>
        <taxon>Bacillati</taxon>
        <taxon>Actinomycetota</taxon>
        <taxon>Actinomycetes</taxon>
        <taxon>Micrococcales</taxon>
        <taxon>Cellulomonadaceae</taxon>
        <taxon>Cellulomonas</taxon>
    </lineage>
</organism>
<gene>
    <name evidence="2" type="ORF">CCE01nite_12640</name>
</gene>
<dbReference type="InterPro" id="IPR036390">
    <property type="entry name" value="WH_DNA-bd_sf"/>
</dbReference>
<dbReference type="InterPro" id="IPR052509">
    <property type="entry name" value="Metal_resp_DNA-bind_regulator"/>
</dbReference>
<comment type="caution">
    <text evidence="2">The sequence shown here is derived from an EMBL/GenBank/DDBJ whole genome shotgun (WGS) entry which is preliminary data.</text>
</comment>
<evidence type="ECO:0000313" key="3">
    <source>
        <dbReference type="Proteomes" id="UP000317046"/>
    </source>
</evidence>
<keyword evidence="3" id="KW-1185">Reference proteome</keyword>
<sequence length="243" mass="27238">MYQFDTSIPGNVSGIGQDEPEEVHVRGRTDVLEPAILGLLHEAPMHGYELRKRLNLVLGSFRALSYGSLYPCLKSLVARGWIAGTESADAPPHALSGKRARIVYQLTADGKEHFQQILASSGPSAWEDENFDVRFAFFAQTDAETRLRILEGRRSRLTERLETVRQSFARTRARMDEYTLELQRHGLEQVEREVRWLDDLIDNERGLRRARPSGAGHPAVTDIQIAVDGASGTPAQTTEKERG</sequence>
<accession>A0A4Y3KVP0</accession>
<dbReference type="PANTHER" id="PTHR33169:SF26">
    <property type="entry name" value="CONSERVED PROTEIN"/>
    <property type="match status" value="1"/>
</dbReference>
<name>A0A4Y3KVP0_9CELL</name>
<dbReference type="Proteomes" id="UP000317046">
    <property type="component" value="Unassembled WGS sequence"/>
</dbReference>
<dbReference type="SUPFAM" id="SSF46785">
    <property type="entry name" value="Winged helix' DNA-binding domain"/>
    <property type="match status" value="1"/>
</dbReference>
<evidence type="ECO:0000259" key="1">
    <source>
        <dbReference type="Pfam" id="PF03551"/>
    </source>
</evidence>
<dbReference type="InterPro" id="IPR005149">
    <property type="entry name" value="Tscrpt_reg_PadR_N"/>
</dbReference>
<dbReference type="Gene3D" id="1.10.10.10">
    <property type="entry name" value="Winged helix-like DNA-binding domain superfamily/Winged helix DNA-binding domain"/>
    <property type="match status" value="1"/>
</dbReference>
<dbReference type="AlphaFoldDB" id="A0A4Y3KVP0"/>
<proteinExistence type="predicted"/>
<dbReference type="EMBL" id="BJLR01000013">
    <property type="protein sequence ID" value="GEA87315.1"/>
    <property type="molecule type" value="Genomic_DNA"/>
</dbReference>
<reference evidence="2" key="1">
    <citation type="submission" date="2019-06" db="EMBL/GenBank/DDBJ databases">
        <title>Whole genome shotgun sequence of Cellulomonas cellasea NBRC 3753.</title>
        <authorList>
            <person name="Hosoyama A."/>
            <person name="Uohara A."/>
            <person name="Ohji S."/>
            <person name="Ichikawa N."/>
        </authorList>
    </citation>
    <scope>NUCLEOTIDE SEQUENCE [LARGE SCALE GENOMIC DNA]</scope>
    <source>
        <strain evidence="2">NBRC 3753</strain>
    </source>
</reference>
<dbReference type="PANTHER" id="PTHR33169">
    <property type="entry name" value="PADR-FAMILY TRANSCRIPTIONAL REGULATOR"/>
    <property type="match status" value="1"/>
</dbReference>
<feature type="domain" description="Transcription regulator PadR N-terminal" evidence="1">
    <location>
        <begin position="36"/>
        <end position="115"/>
    </location>
</feature>
<dbReference type="Pfam" id="PF03551">
    <property type="entry name" value="PadR"/>
    <property type="match status" value="1"/>
</dbReference>
<protein>
    <submittedName>
        <fullName evidence="2">PadR family transcriptional regulator</fullName>
    </submittedName>
</protein>